<dbReference type="Proteomes" id="UP000027265">
    <property type="component" value="Unassembled WGS sequence"/>
</dbReference>
<organism evidence="1 2">
    <name type="scientific">Jaapia argillacea MUCL 33604</name>
    <dbReference type="NCBI Taxonomy" id="933084"/>
    <lineage>
        <taxon>Eukaryota</taxon>
        <taxon>Fungi</taxon>
        <taxon>Dikarya</taxon>
        <taxon>Basidiomycota</taxon>
        <taxon>Agaricomycotina</taxon>
        <taxon>Agaricomycetes</taxon>
        <taxon>Agaricomycetidae</taxon>
        <taxon>Jaapiales</taxon>
        <taxon>Jaapiaceae</taxon>
        <taxon>Jaapia</taxon>
    </lineage>
</organism>
<feature type="non-terminal residue" evidence="1">
    <location>
        <position position="107"/>
    </location>
</feature>
<dbReference type="AlphaFoldDB" id="A0A067PAV5"/>
<evidence type="ECO:0008006" key="3">
    <source>
        <dbReference type="Google" id="ProtNLM"/>
    </source>
</evidence>
<dbReference type="OrthoDB" id="3235313at2759"/>
<keyword evidence="2" id="KW-1185">Reference proteome</keyword>
<dbReference type="InParanoid" id="A0A067PAV5"/>
<dbReference type="HOGENOM" id="CLU_150407_0_0_1"/>
<reference evidence="2" key="1">
    <citation type="journal article" date="2014" name="Proc. Natl. Acad. Sci. U.S.A.">
        <title>Extensive sampling of basidiomycete genomes demonstrates inadequacy of the white-rot/brown-rot paradigm for wood decay fungi.</title>
        <authorList>
            <person name="Riley R."/>
            <person name="Salamov A.A."/>
            <person name="Brown D.W."/>
            <person name="Nagy L.G."/>
            <person name="Floudas D."/>
            <person name="Held B.W."/>
            <person name="Levasseur A."/>
            <person name="Lombard V."/>
            <person name="Morin E."/>
            <person name="Otillar R."/>
            <person name="Lindquist E.A."/>
            <person name="Sun H."/>
            <person name="LaButti K.M."/>
            <person name="Schmutz J."/>
            <person name="Jabbour D."/>
            <person name="Luo H."/>
            <person name="Baker S.E."/>
            <person name="Pisabarro A.G."/>
            <person name="Walton J.D."/>
            <person name="Blanchette R.A."/>
            <person name="Henrissat B."/>
            <person name="Martin F."/>
            <person name="Cullen D."/>
            <person name="Hibbett D.S."/>
            <person name="Grigoriev I.V."/>
        </authorList>
    </citation>
    <scope>NUCLEOTIDE SEQUENCE [LARGE SCALE GENOMIC DNA]</scope>
    <source>
        <strain evidence="2">MUCL 33604</strain>
    </source>
</reference>
<name>A0A067PAV5_9AGAM</name>
<sequence length="107" mass="12608">MDYPNIPDPKGPEVVACTGHVFGQRDKEYNWAKLRAYLKNRTLPKDLKERKKLVNRARTFVFVDERLWRVWKGKIPQMVVESIDRRKALISQAHNDCGHRGRDATYL</sequence>
<gene>
    <name evidence="1" type="ORF">JAAARDRAFT_141116</name>
</gene>
<dbReference type="EMBL" id="KL197753">
    <property type="protein sequence ID" value="KDQ50925.1"/>
    <property type="molecule type" value="Genomic_DNA"/>
</dbReference>
<proteinExistence type="predicted"/>
<protein>
    <recommendedName>
        <fullName evidence="3">Integrase zinc-binding domain-containing protein</fullName>
    </recommendedName>
</protein>
<dbReference type="Gene3D" id="1.10.340.70">
    <property type="match status" value="1"/>
</dbReference>
<evidence type="ECO:0000313" key="2">
    <source>
        <dbReference type="Proteomes" id="UP000027265"/>
    </source>
</evidence>
<evidence type="ECO:0000313" key="1">
    <source>
        <dbReference type="EMBL" id="KDQ50925.1"/>
    </source>
</evidence>
<accession>A0A067PAV5</accession>